<dbReference type="AlphaFoldDB" id="R7T4R3"/>
<dbReference type="GO" id="GO:0006897">
    <property type="term" value="P:endocytosis"/>
    <property type="evidence" value="ECO:0007669"/>
    <property type="project" value="TreeGrafter"/>
</dbReference>
<dbReference type="GO" id="GO:0005509">
    <property type="term" value="F:calcium ion binding"/>
    <property type="evidence" value="ECO:0007669"/>
    <property type="project" value="InterPro"/>
</dbReference>
<dbReference type="PANTHER" id="PTHR11216">
    <property type="entry name" value="EH DOMAIN"/>
    <property type="match status" value="1"/>
</dbReference>
<dbReference type="Gene3D" id="1.10.238.10">
    <property type="entry name" value="EF-hand"/>
    <property type="match status" value="3"/>
</dbReference>
<dbReference type="GO" id="GO:0016197">
    <property type="term" value="P:endosomal transport"/>
    <property type="evidence" value="ECO:0007669"/>
    <property type="project" value="TreeGrafter"/>
</dbReference>
<evidence type="ECO:0000256" key="2">
    <source>
        <dbReference type="SAM" id="Coils"/>
    </source>
</evidence>
<dbReference type="GO" id="GO:0030132">
    <property type="term" value="C:clathrin coat of coated pit"/>
    <property type="evidence" value="ECO:0007669"/>
    <property type="project" value="TreeGrafter"/>
</dbReference>
<keyword evidence="8" id="KW-1185">Reference proteome</keyword>
<feature type="compositionally biased region" description="Basic and acidic residues" evidence="3">
    <location>
        <begin position="823"/>
        <end position="835"/>
    </location>
</feature>
<evidence type="ECO:0000259" key="5">
    <source>
        <dbReference type="PROSITE" id="PS50222"/>
    </source>
</evidence>
<dbReference type="PROSITE" id="PS50031">
    <property type="entry name" value="EH"/>
    <property type="match status" value="3"/>
</dbReference>
<dbReference type="HOGENOM" id="CLU_007270_1_1_1"/>
<feature type="coiled-coil region" evidence="2">
    <location>
        <begin position="336"/>
        <end position="517"/>
    </location>
</feature>
<dbReference type="PANTHER" id="PTHR11216:SF176">
    <property type="entry name" value="EPIDERMAL GROWTH FACTOR RECEPTOR PATHWAY SUBSTRATE CLONE 15, ISOFORM A"/>
    <property type="match status" value="1"/>
</dbReference>
<dbReference type="EMBL" id="AMQN01015598">
    <property type="status" value="NOT_ANNOTATED_CDS"/>
    <property type="molecule type" value="Genomic_DNA"/>
</dbReference>
<dbReference type="PROSITE" id="PS50222">
    <property type="entry name" value="EF_HAND_2"/>
    <property type="match status" value="3"/>
</dbReference>
<reference evidence="8" key="1">
    <citation type="submission" date="2012-12" db="EMBL/GenBank/DDBJ databases">
        <authorList>
            <person name="Hellsten U."/>
            <person name="Grimwood J."/>
            <person name="Chapman J.A."/>
            <person name="Shapiro H."/>
            <person name="Aerts A."/>
            <person name="Otillar R.P."/>
            <person name="Terry A.Y."/>
            <person name="Boore J.L."/>
            <person name="Simakov O."/>
            <person name="Marletaz F."/>
            <person name="Cho S.-J."/>
            <person name="Edsinger-Gonzales E."/>
            <person name="Havlak P."/>
            <person name="Kuo D.-H."/>
            <person name="Larsson T."/>
            <person name="Lv J."/>
            <person name="Arendt D."/>
            <person name="Savage R."/>
            <person name="Osoegawa K."/>
            <person name="de Jong P."/>
            <person name="Lindberg D.R."/>
            <person name="Seaver E.C."/>
            <person name="Weisblat D.A."/>
            <person name="Putnam N.H."/>
            <person name="Grigoriev I.V."/>
            <person name="Rokhsar D.S."/>
        </authorList>
    </citation>
    <scope>NUCLEOTIDE SEQUENCE</scope>
    <source>
        <strain evidence="8">I ESC-2004</strain>
    </source>
</reference>
<keyword evidence="1" id="KW-0106">Calcium</keyword>
<dbReference type="PROSITE" id="PS00018">
    <property type="entry name" value="EF_HAND_1"/>
    <property type="match status" value="2"/>
</dbReference>
<dbReference type="GO" id="GO:0045296">
    <property type="term" value="F:cadherin binding"/>
    <property type="evidence" value="ECO:0007669"/>
    <property type="project" value="TreeGrafter"/>
</dbReference>
<accession>R7T4R3</accession>
<feature type="domain" description="EH" evidence="4">
    <location>
        <begin position="1"/>
        <end position="69"/>
    </location>
</feature>
<feature type="domain" description="EF-hand" evidence="5">
    <location>
        <begin position="124"/>
        <end position="159"/>
    </location>
</feature>
<dbReference type="InterPro" id="IPR018247">
    <property type="entry name" value="EF_Hand_1_Ca_BS"/>
</dbReference>
<protein>
    <recommendedName>
        <fullName evidence="9">Epidermal growth factor receptor substrate 15-like 1</fullName>
    </recommendedName>
</protein>
<sequence>MEAAAYMKKSGLSEHILSHIWEMADAAGKGYLDKHTFSVAMKLIAVAQTGQEATSASLTQLHPPPNMGPLPENALVNPASTPEDGWSIPTSERTKYNQIFTGLLPVNGLLSGDKVKPVLLNSKLPMDILGRVWDMSDVDGDGFLDQDEFSVAMHLVYKALEKEPVPVVLPPDMIPPSKRKPMTQGPVPLNLVGIGAEGRSSPALGSPAIPGVSASGAIVSWVITPSEQAKYDDMFTAADLDKDGFVNGIEIKDIFIQSGVPQTVLAHIWNLCDGRGLGKLNKEQFALAMYLIQQRLAGIEPPQQLPGNMIPPSMRPSADPSHSAADAIDSSGLQELDNISKEIDGLKQEKMGLENEKAQKEADIRIRKGEVAALQKELDAINSTVSQLQMQKGEAQKRLDELEDKKVKLESDVKENKEKCQEEILEISKFKTEIAQQASLAQNREAELHKLQNEFTSLRQEESGLEKKLGAGKTHLDQLASSLSDTNKQVNQARSDIEKLKEAHAIIQQAIEQYSKLIAGDTDASEPALVSMELFSTKPLPNTSTPARATSIGLDDPFASKDPFSNGDTSRDPFVDDPFKGRLVLHAVVELPISFAPSLISLKTFLGDPFGATSDPFGGDPFANESNFSKGSDDAFSSPAAKSDPFESTASTKAVSSPDDPWAAAFSSSAISTPAKNDPFGAFGDTGSEVKSPPNPADPFGTGAFTTNSLKPRSKSPAPPRPKSPAAPSLPPKQKKAPPPPRPPMPSKAKSPVPGAPDPFEGQDPFGAPSLATNDPFADFADFNSAQFPSPASSSPAPSAATSTAKAPPSSTEAEQLAWATRHSQEEADRQRQLADQERADLEMAIALSKAQLSESSEA</sequence>
<dbReference type="SMART" id="SM00027">
    <property type="entry name" value="EH"/>
    <property type="match status" value="3"/>
</dbReference>
<dbReference type="EnsemblMetazoa" id="CapteT225452">
    <property type="protein sequence ID" value="CapteP225452"/>
    <property type="gene ID" value="CapteG225452"/>
</dbReference>
<reference evidence="6 8" key="2">
    <citation type="journal article" date="2013" name="Nature">
        <title>Insights into bilaterian evolution from three spiralian genomes.</title>
        <authorList>
            <person name="Simakov O."/>
            <person name="Marletaz F."/>
            <person name="Cho S.J."/>
            <person name="Edsinger-Gonzales E."/>
            <person name="Havlak P."/>
            <person name="Hellsten U."/>
            <person name="Kuo D.H."/>
            <person name="Larsson T."/>
            <person name="Lv J."/>
            <person name="Arendt D."/>
            <person name="Savage R."/>
            <person name="Osoegawa K."/>
            <person name="de Jong P."/>
            <person name="Grimwood J."/>
            <person name="Chapman J.A."/>
            <person name="Shapiro H."/>
            <person name="Aerts A."/>
            <person name="Otillar R.P."/>
            <person name="Terry A.Y."/>
            <person name="Boore J.L."/>
            <person name="Grigoriev I.V."/>
            <person name="Lindberg D.R."/>
            <person name="Seaver E.C."/>
            <person name="Weisblat D.A."/>
            <person name="Putnam N.H."/>
            <person name="Rokhsar D.S."/>
        </authorList>
    </citation>
    <scope>NUCLEOTIDE SEQUENCE</scope>
    <source>
        <strain evidence="6 8">I ESC-2004</strain>
    </source>
</reference>
<gene>
    <name evidence="6" type="ORF">CAPTEDRAFT_225452</name>
</gene>
<dbReference type="InterPro" id="IPR000261">
    <property type="entry name" value="EH_dom"/>
</dbReference>
<evidence type="ECO:0008006" key="9">
    <source>
        <dbReference type="Google" id="ProtNLM"/>
    </source>
</evidence>
<evidence type="ECO:0000313" key="7">
    <source>
        <dbReference type="EnsemblMetazoa" id="CapteP225452"/>
    </source>
</evidence>
<reference evidence="7" key="3">
    <citation type="submission" date="2015-06" db="UniProtKB">
        <authorList>
            <consortium name="EnsemblMetazoa"/>
        </authorList>
    </citation>
    <scope>IDENTIFICATION</scope>
</reference>
<dbReference type="OrthoDB" id="524326at2759"/>
<dbReference type="SUPFAM" id="SSF47473">
    <property type="entry name" value="EF-hand"/>
    <property type="match status" value="3"/>
</dbReference>
<name>R7T4R3_CAPTE</name>
<feature type="compositionally biased region" description="Polar residues" evidence="3">
    <location>
        <begin position="666"/>
        <end position="675"/>
    </location>
</feature>
<feature type="domain" description="EF-hand" evidence="5">
    <location>
        <begin position="226"/>
        <end position="261"/>
    </location>
</feature>
<feature type="region of interest" description="Disordered" evidence="3">
    <location>
        <begin position="541"/>
        <end position="573"/>
    </location>
</feature>
<evidence type="ECO:0000313" key="8">
    <source>
        <dbReference type="Proteomes" id="UP000014760"/>
    </source>
</evidence>
<dbReference type="Gene3D" id="1.10.287.1490">
    <property type="match status" value="1"/>
</dbReference>
<keyword evidence="2" id="KW-0175">Coiled coil</keyword>
<feature type="domain" description="EH" evidence="4">
    <location>
        <begin position="227"/>
        <end position="316"/>
    </location>
</feature>
<evidence type="ECO:0000256" key="1">
    <source>
        <dbReference type="ARBA" id="ARBA00022837"/>
    </source>
</evidence>
<feature type="compositionally biased region" description="Polar residues" evidence="3">
    <location>
        <begin position="646"/>
        <end position="655"/>
    </location>
</feature>
<feature type="region of interest" description="Disordered" evidence="3">
    <location>
        <begin position="617"/>
        <end position="835"/>
    </location>
</feature>
<dbReference type="InterPro" id="IPR002048">
    <property type="entry name" value="EF_hand_dom"/>
</dbReference>
<evidence type="ECO:0000313" key="6">
    <source>
        <dbReference type="EMBL" id="ELT87948.1"/>
    </source>
</evidence>
<dbReference type="CDD" id="cd00052">
    <property type="entry name" value="EH"/>
    <property type="match status" value="3"/>
</dbReference>
<evidence type="ECO:0000259" key="4">
    <source>
        <dbReference type="PROSITE" id="PS50031"/>
    </source>
</evidence>
<proteinExistence type="predicted"/>
<dbReference type="OMA" id="AMYLVRQ"/>
<evidence type="ECO:0000256" key="3">
    <source>
        <dbReference type="SAM" id="MobiDB-lite"/>
    </source>
</evidence>
<dbReference type="SMART" id="SM00054">
    <property type="entry name" value="EFh"/>
    <property type="match status" value="4"/>
</dbReference>
<dbReference type="EMBL" id="KB312051">
    <property type="protein sequence ID" value="ELT87948.1"/>
    <property type="molecule type" value="Genomic_DNA"/>
</dbReference>
<dbReference type="STRING" id="283909.R7T4R3"/>
<dbReference type="Pfam" id="PF12763">
    <property type="entry name" value="EH"/>
    <property type="match status" value="3"/>
</dbReference>
<dbReference type="SUPFAM" id="SSF57997">
    <property type="entry name" value="Tropomyosin"/>
    <property type="match status" value="1"/>
</dbReference>
<dbReference type="InterPro" id="IPR011992">
    <property type="entry name" value="EF-hand-dom_pair"/>
</dbReference>
<dbReference type="Proteomes" id="UP000014760">
    <property type="component" value="Unassembled WGS sequence"/>
</dbReference>
<feature type="compositionally biased region" description="Pro residues" evidence="3">
    <location>
        <begin position="717"/>
        <end position="746"/>
    </location>
</feature>
<organism evidence="6">
    <name type="scientific">Capitella teleta</name>
    <name type="common">Polychaete worm</name>
    <dbReference type="NCBI Taxonomy" id="283909"/>
    <lineage>
        <taxon>Eukaryota</taxon>
        <taxon>Metazoa</taxon>
        <taxon>Spiralia</taxon>
        <taxon>Lophotrochozoa</taxon>
        <taxon>Annelida</taxon>
        <taxon>Polychaeta</taxon>
        <taxon>Sedentaria</taxon>
        <taxon>Scolecida</taxon>
        <taxon>Capitellidae</taxon>
        <taxon>Capitella</taxon>
    </lineage>
</organism>
<feature type="domain" description="EF-hand" evidence="5">
    <location>
        <begin position="12"/>
        <end position="47"/>
    </location>
</feature>
<feature type="domain" description="EH" evidence="4">
    <location>
        <begin position="92"/>
        <end position="180"/>
    </location>
</feature>
<feature type="compositionally biased region" description="Low complexity" evidence="3">
    <location>
        <begin position="789"/>
        <end position="812"/>
    </location>
</feature>